<dbReference type="SUPFAM" id="SSF81321">
    <property type="entry name" value="Family A G protein-coupled receptor-like"/>
    <property type="match status" value="1"/>
</dbReference>
<proteinExistence type="inferred from homology"/>
<evidence type="ECO:0000256" key="8">
    <source>
        <dbReference type="ARBA" id="ARBA00023157"/>
    </source>
</evidence>
<evidence type="ECO:0000256" key="7">
    <source>
        <dbReference type="ARBA" id="ARBA00023139"/>
    </source>
</evidence>
<accession>A0A6P5AW78</accession>
<evidence type="ECO:0000256" key="14">
    <source>
        <dbReference type="SAM" id="Phobius"/>
    </source>
</evidence>
<dbReference type="PANTHER" id="PTHR24229:SF112">
    <property type="entry name" value="CHEMOKINE-LIKE RECEPTOR 1"/>
    <property type="match status" value="1"/>
</dbReference>
<evidence type="ECO:0000256" key="9">
    <source>
        <dbReference type="ARBA" id="ARBA00023170"/>
    </source>
</evidence>
<feature type="domain" description="G-protein coupled receptors family 1 profile" evidence="15">
    <location>
        <begin position="51"/>
        <end position="306"/>
    </location>
</feature>
<evidence type="ECO:0000256" key="13">
    <source>
        <dbReference type="RuleBase" id="RU000688"/>
    </source>
</evidence>
<dbReference type="PROSITE" id="PS00237">
    <property type="entry name" value="G_PROTEIN_RECEP_F1_1"/>
    <property type="match status" value="1"/>
</dbReference>
<evidence type="ECO:0000256" key="11">
    <source>
        <dbReference type="ARBA" id="ARBA00023224"/>
    </source>
</evidence>
<reference evidence="17" key="1">
    <citation type="submission" date="2025-08" db="UniProtKB">
        <authorList>
            <consortium name="RefSeq"/>
        </authorList>
    </citation>
    <scope>IDENTIFICATION</scope>
    <source>
        <tissue evidence="17">Gonad</tissue>
    </source>
</reference>
<dbReference type="KEGG" id="bbel:109487716"/>
<keyword evidence="5 13" id="KW-0297">G-protein coupled receptor</keyword>
<dbReference type="Pfam" id="PF00001">
    <property type="entry name" value="7tm_1"/>
    <property type="match status" value="1"/>
</dbReference>
<evidence type="ECO:0000256" key="6">
    <source>
        <dbReference type="ARBA" id="ARBA00023136"/>
    </source>
</evidence>
<keyword evidence="10" id="KW-0325">Glycoprotein</keyword>
<keyword evidence="12" id="KW-0449">Lipoprotein</keyword>
<feature type="transmembrane region" description="Helical" evidence="14">
    <location>
        <begin position="286"/>
        <end position="308"/>
    </location>
</feature>
<dbReference type="GO" id="GO:0008188">
    <property type="term" value="F:neuropeptide receptor activity"/>
    <property type="evidence" value="ECO:0007669"/>
    <property type="project" value="InterPro"/>
</dbReference>
<evidence type="ECO:0000259" key="15">
    <source>
        <dbReference type="PROSITE" id="PS50262"/>
    </source>
</evidence>
<evidence type="ECO:0000256" key="2">
    <source>
        <dbReference type="ARBA" id="ARBA00022475"/>
    </source>
</evidence>
<comment type="similarity">
    <text evidence="13">Belongs to the G-protein coupled receptor 1 family.</text>
</comment>
<evidence type="ECO:0000256" key="12">
    <source>
        <dbReference type="ARBA" id="ARBA00023288"/>
    </source>
</evidence>
<dbReference type="GeneID" id="109487716"/>
<dbReference type="GO" id="GO:0042923">
    <property type="term" value="F:neuropeptide binding"/>
    <property type="evidence" value="ECO:0007669"/>
    <property type="project" value="TreeGrafter"/>
</dbReference>
<gene>
    <name evidence="17" type="primary">LOC109487716</name>
</gene>
<protein>
    <submittedName>
        <fullName evidence="17">Somatostatin receptor type 2-like</fullName>
    </submittedName>
</protein>
<dbReference type="GO" id="GO:0043005">
    <property type="term" value="C:neuron projection"/>
    <property type="evidence" value="ECO:0007669"/>
    <property type="project" value="TreeGrafter"/>
</dbReference>
<keyword evidence="11 13" id="KW-0807">Transducer</keyword>
<evidence type="ECO:0000256" key="5">
    <source>
        <dbReference type="ARBA" id="ARBA00023040"/>
    </source>
</evidence>
<feature type="transmembrane region" description="Helical" evidence="14">
    <location>
        <begin position="248"/>
        <end position="266"/>
    </location>
</feature>
<dbReference type="InterPro" id="IPR009150">
    <property type="entry name" value="Neuropept_B/W_rcpt"/>
</dbReference>
<dbReference type="GO" id="GO:0005886">
    <property type="term" value="C:plasma membrane"/>
    <property type="evidence" value="ECO:0007669"/>
    <property type="project" value="UniProtKB-SubCell"/>
</dbReference>
<keyword evidence="16" id="KW-1185">Reference proteome</keyword>
<keyword evidence="6 14" id="KW-0472">Membrane</keyword>
<organism evidence="16 17">
    <name type="scientific">Branchiostoma belcheri</name>
    <name type="common">Amphioxus</name>
    <dbReference type="NCBI Taxonomy" id="7741"/>
    <lineage>
        <taxon>Eukaryota</taxon>
        <taxon>Metazoa</taxon>
        <taxon>Chordata</taxon>
        <taxon>Cephalochordata</taxon>
        <taxon>Leptocardii</taxon>
        <taxon>Amphioxiformes</taxon>
        <taxon>Branchiostomatidae</taxon>
        <taxon>Branchiostoma</taxon>
    </lineage>
</organism>
<sequence length="379" mass="41682">MDVLTGNWSALNGTDGAYGPQALALAPDVLAKIMVIAPAVYGTMTVVGLLGNMLVIYMLLCHSRTKDATHYYILNLALADALFMLGVPFTSASSAMGRWVFGKAMCKIVLSLDALNMFSSVFNLAVLSVDRYLTIVCSASHPQLRQRKVVTAVSLSVWVVASLLTIPVMAVSDTIMMVDGHYACALNWPDGETMSWHKAFTSYTFVIGFVVPVSVISGSYLLVVRHLRRNTSAHAAVAKHSVKMRTKVVKTVSAMVVTFVVCWLPFHACQLVSLTTALRPTPAVLVLFHITLAMAHVNSCVNPILYVFMSQKFRGSFRAALRLNPRPADRTYRTDKRVTVARRRRLETPVFFMEEKCEEKTAGTVPYSSGVVWSFETAV</sequence>
<evidence type="ECO:0000256" key="1">
    <source>
        <dbReference type="ARBA" id="ARBA00004651"/>
    </source>
</evidence>
<dbReference type="SMART" id="SM01381">
    <property type="entry name" value="7TM_GPCR_Srsx"/>
    <property type="match status" value="1"/>
</dbReference>
<evidence type="ECO:0000313" key="17">
    <source>
        <dbReference type="RefSeq" id="XP_019647327.1"/>
    </source>
</evidence>
<dbReference type="Gene3D" id="1.20.1070.10">
    <property type="entry name" value="Rhodopsin 7-helix transmembrane proteins"/>
    <property type="match status" value="1"/>
</dbReference>
<feature type="transmembrane region" description="Helical" evidence="14">
    <location>
        <begin position="72"/>
        <end position="96"/>
    </location>
</feature>
<dbReference type="InterPro" id="IPR017452">
    <property type="entry name" value="GPCR_Rhodpsn_7TM"/>
</dbReference>
<dbReference type="InterPro" id="IPR000276">
    <property type="entry name" value="GPCR_Rhodpsn"/>
</dbReference>
<feature type="transmembrane region" description="Helical" evidence="14">
    <location>
        <begin position="203"/>
        <end position="227"/>
    </location>
</feature>
<dbReference type="RefSeq" id="XP_019647327.1">
    <property type="nucleotide sequence ID" value="XM_019791768.1"/>
</dbReference>
<keyword evidence="2" id="KW-1003">Cell membrane</keyword>
<name>A0A6P5AW78_BRABE</name>
<dbReference type="PRINTS" id="PR01855">
    <property type="entry name" value="NRPEPTIDEWR"/>
</dbReference>
<dbReference type="PANTHER" id="PTHR24229">
    <property type="entry name" value="NEUROPEPTIDES RECEPTOR"/>
    <property type="match status" value="1"/>
</dbReference>
<keyword evidence="9 13" id="KW-0675">Receptor</keyword>
<dbReference type="AlphaFoldDB" id="A0A6P5AW78"/>
<dbReference type="CDD" id="cd14970">
    <property type="entry name" value="7tmA_Opioid_R-like"/>
    <property type="match status" value="1"/>
</dbReference>
<feature type="transmembrane region" description="Helical" evidence="14">
    <location>
        <begin position="108"/>
        <end position="129"/>
    </location>
</feature>
<dbReference type="PROSITE" id="PS50262">
    <property type="entry name" value="G_PROTEIN_RECEP_F1_2"/>
    <property type="match status" value="1"/>
</dbReference>
<keyword evidence="7" id="KW-0564">Palmitate</keyword>
<dbReference type="OrthoDB" id="6076970at2759"/>
<evidence type="ECO:0000256" key="10">
    <source>
        <dbReference type="ARBA" id="ARBA00023180"/>
    </source>
</evidence>
<evidence type="ECO:0000313" key="16">
    <source>
        <dbReference type="Proteomes" id="UP000515135"/>
    </source>
</evidence>
<keyword evidence="3 13" id="KW-0812">Transmembrane</keyword>
<comment type="subcellular location">
    <subcellularLocation>
        <location evidence="1">Cell membrane</location>
        <topology evidence="1">Multi-pass membrane protein</topology>
    </subcellularLocation>
</comment>
<keyword evidence="4 14" id="KW-1133">Transmembrane helix</keyword>
<feature type="transmembrane region" description="Helical" evidence="14">
    <location>
        <begin position="149"/>
        <end position="170"/>
    </location>
</feature>
<keyword evidence="8" id="KW-1015">Disulfide bond</keyword>
<dbReference type="Proteomes" id="UP000515135">
    <property type="component" value="Unplaced"/>
</dbReference>
<dbReference type="PRINTS" id="PR00237">
    <property type="entry name" value="GPCRRHODOPSN"/>
</dbReference>
<evidence type="ECO:0000256" key="4">
    <source>
        <dbReference type="ARBA" id="ARBA00022989"/>
    </source>
</evidence>
<feature type="transmembrane region" description="Helical" evidence="14">
    <location>
        <begin position="33"/>
        <end position="60"/>
    </location>
</feature>
<dbReference type="FunFam" id="1.20.1070.10:FF:000060">
    <property type="entry name" value="Somatostatin receptor type 1"/>
    <property type="match status" value="1"/>
</dbReference>
<evidence type="ECO:0000256" key="3">
    <source>
        <dbReference type="ARBA" id="ARBA00022692"/>
    </source>
</evidence>